<sequence>MPSPSPAPGPQLRSAIADPRIAGSVGVWSPKAAERLRAIAMLAAVALASGLFFRGFNDIAGQAVFTLLMAALLGTALWYDAPSERAWRATLPVLLPALAAFGWLVLGSIAGTPAATDLVPAGLLSWLGGLAALLAGWWSARHPPLLARAIDLWLAIAVAHLVLGLVLVASGATDAFAFWPVARGRRFLGLIGNANVTAGIAGVTALLAAARVRHAIAAPRRGRRDTLVVAMWSVAVAVALLGLLATASRFTLAVTLVLLGMLVAPARHRIDWRLVAAGVALTALAALPFARLIRSRFGLLSDGIDTRWLMWRRYAAMIGDAPWFGHGANGFPAAAAHSLTDVTAARFTWMVNSAHDLPLQLILSGGLPYAALLAAAGVVAVWRVARWMMRRPVAAQDAGMLCACLLLLALSLIDIVLDVPTTIGVALFLAGALWGRAIAPPLQQDGAIG</sequence>
<dbReference type="InterPro" id="IPR007016">
    <property type="entry name" value="O-antigen_ligase-rel_domated"/>
</dbReference>
<comment type="caution">
    <text evidence="7">The sequence shown here is derived from an EMBL/GenBank/DDBJ whole genome shotgun (WGS) entry which is preliminary data.</text>
</comment>
<evidence type="ECO:0000313" key="7">
    <source>
        <dbReference type="EMBL" id="PCG15979.1"/>
    </source>
</evidence>
<feature type="transmembrane region" description="Helical" evidence="5">
    <location>
        <begin position="187"/>
        <end position="207"/>
    </location>
</feature>
<evidence type="ECO:0000256" key="5">
    <source>
        <dbReference type="SAM" id="Phobius"/>
    </source>
</evidence>
<gene>
    <name evidence="7" type="ORF">COA07_03195</name>
</gene>
<dbReference type="GO" id="GO:0016874">
    <property type="term" value="F:ligase activity"/>
    <property type="evidence" value="ECO:0007669"/>
    <property type="project" value="UniProtKB-KW"/>
</dbReference>
<feature type="transmembrane region" description="Helical" evidence="5">
    <location>
        <begin position="274"/>
        <end position="293"/>
    </location>
</feature>
<name>A0A2A4IBS0_9SPHN</name>
<feature type="transmembrane region" description="Helical" evidence="5">
    <location>
        <begin position="59"/>
        <end position="79"/>
    </location>
</feature>
<comment type="subcellular location">
    <subcellularLocation>
        <location evidence="1">Membrane</location>
        <topology evidence="1">Multi-pass membrane protein</topology>
    </subcellularLocation>
</comment>
<feature type="transmembrane region" description="Helical" evidence="5">
    <location>
        <begin position="152"/>
        <end position="181"/>
    </location>
</feature>
<organism evidence="7 8">
    <name type="scientific">Sphingomonas adhaesiva</name>
    <dbReference type="NCBI Taxonomy" id="28212"/>
    <lineage>
        <taxon>Bacteria</taxon>
        <taxon>Pseudomonadati</taxon>
        <taxon>Pseudomonadota</taxon>
        <taxon>Alphaproteobacteria</taxon>
        <taxon>Sphingomonadales</taxon>
        <taxon>Sphingomonadaceae</taxon>
        <taxon>Sphingomonas</taxon>
    </lineage>
</organism>
<feature type="transmembrane region" description="Helical" evidence="5">
    <location>
        <begin position="123"/>
        <end position="140"/>
    </location>
</feature>
<evidence type="ECO:0000256" key="4">
    <source>
        <dbReference type="ARBA" id="ARBA00023136"/>
    </source>
</evidence>
<feature type="transmembrane region" description="Helical" evidence="5">
    <location>
        <begin position="227"/>
        <end position="244"/>
    </location>
</feature>
<protein>
    <submittedName>
        <fullName evidence="7">O-antigen ligase domain-containing protein</fullName>
    </submittedName>
</protein>
<dbReference type="EMBL" id="NWVC01000001">
    <property type="protein sequence ID" value="PCG15979.1"/>
    <property type="molecule type" value="Genomic_DNA"/>
</dbReference>
<reference evidence="7 8" key="1">
    <citation type="submission" date="2017-09" db="EMBL/GenBank/DDBJ databases">
        <title>Sphingomonas adhaesiva DSM 7418, whole genome shotgun sequence.</title>
        <authorList>
            <person name="Feng G."/>
            <person name="Zhu H."/>
        </authorList>
    </citation>
    <scope>NUCLEOTIDE SEQUENCE [LARGE SCALE GENOMIC DNA]</scope>
    <source>
        <strain evidence="7 8">DSM 7418</strain>
    </source>
</reference>
<dbReference type="Proteomes" id="UP000218323">
    <property type="component" value="Unassembled WGS sequence"/>
</dbReference>
<keyword evidence="8" id="KW-1185">Reference proteome</keyword>
<dbReference type="GO" id="GO:0016020">
    <property type="term" value="C:membrane"/>
    <property type="evidence" value="ECO:0007669"/>
    <property type="project" value="UniProtKB-SubCell"/>
</dbReference>
<dbReference type="PANTHER" id="PTHR37422:SF13">
    <property type="entry name" value="LIPOPOLYSACCHARIDE BIOSYNTHESIS PROTEIN PA4999-RELATED"/>
    <property type="match status" value="1"/>
</dbReference>
<keyword evidence="7" id="KW-0436">Ligase</keyword>
<evidence type="ECO:0000256" key="3">
    <source>
        <dbReference type="ARBA" id="ARBA00022989"/>
    </source>
</evidence>
<dbReference type="AlphaFoldDB" id="A0A2A4IBS0"/>
<feature type="transmembrane region" description="Helical" evidence="5">
    <location>
        <begin position="250"/>
        <end position="267"/>
    </location>
</feature>
<evidence type="ECO:0000259" key="6">
    <source>
        <dbReference type="Pfam" id="PF04932"/>
    </source>
</evidence>
<dbReference type="InterPro" id="IPR051533">
    <property type="entry name" value="WaaL-like"/>
</dbReference>
<feature type="transmembrane region" description="Helical" evidence="5">
    <location>
        <begin position="359"/>
        <end position="382"/>
    </location>
</feature>
<accession>A0A2A4IBS0</accession>
<dbReference type="PANTHER" id="PTHR37422">
    <property type="entry name" value="TEICHURONIC ACID BIOSYNTHESIS PROTEIN TUAE"/>
    <property type="match status" value="1"/>
</dbReference>
<keyword evidence="3 5" id="KW-1133">Transmembrane helix</keyword>
<evidence type="ECO:0000313" key="8">
    <source>
        <dbReference type="Proteomes" id="UP000218323"/>
    </source>
</evidence>
<feature type="transmembrane region" description="Helical" evidence="5">
    <location>
        <begin position="91"/>
        <end position="111"/>
    </location>
</feature>
<keyword evidence="4 5" id="KW-0472">Membrane</keyword>
<evidence type="ECO:0000256" key="2">
    <source>
        <dbReference type="ARBA" id="ARBA00022692"/>
    </source>
</evidence>
<keyword evidence="2 5" id="KW-0812">Transmembrane</keyword>
<proteinExistence type="predicted"/>
<evidence type="ECO:0000256" key="1">
    <source>
        <dbReference type="ARBA" id="ARBA00004141"/>
    </source>
</evidence>
<feature type="domain" description="O-antigen ligase-related" evidence="6">
    <location>
        <begin position="235"/>
        <end position="372"/>
    </location>
</feature>
<dbReference type="Pfam" id="PF04932">
    <property type="entry name" value="Wzy_C"/>
    <property type="match status" value="1"/>
</dbReference>
<dbReference type="RefSeq" id="WP_066713712.1">
    <property type="nucleotide sequence ID" value="NZ_JBHIWA010000075.1"/>
</dbReference>